<dbReference type="SUPFAM" id="SSF56420">
    <property type="entry name" value="Peptide deformylase"/>
    <property type="match status" value="1"/>
</dbReference>
<comment type="catalytic activity">
    <reaction evidence="2">
        <text>N-terminal N-formyl-L-methionyl-[peptide] + H2O = N-terminal L-methionyl-[peptide] + formate</text>
        <dbReference type="Rhea" id="RHEA:24420"/>
        <dbReference type="Rhea" id="RHEA-COMP:10639"/>
        <dbReference type="Rhea" id="RHEA-COMP:10640"/>
        <dbReference type="ChEBI" id="CHEBI:15377"/>
        <dbReference type="ChEBI" id="CHEBI:15740"/>
        <dbReference type="ChEBI" id="CHEBI:49298"/>
        <dbReference type="ChEBI" id="CHEBI:64731"/>
        <dbReference type="EC" id="3.5.1.88"/>
    </reaction>
</comment>
<dbReference type="EC" id="3.5.1.88" evidence="2"/>
<name>A0A9W6SPP9_9ACTN</name>
<dbReference type="InterPro" id="IPR023635">
    <property type="entry name" value="Peptide_deformylase"/>
</dbReference>
<dbReference type="PANTHER" id="PTHR10458">
    <property type="entry name" value="PEPTIDE DEFORMYLASE"/>
    <property type="match status" value="1"/>
</dbReference>
<keyword evidence="2" id="KW-0408">Iron</keyword>
<sequence>MLGYTCPTAIQRTEAGGRSVFTWATTSPELHDRYKLEWNFRDMSAEPATPSRPSETMAALGIVQAGENILRRTARPFRLPEEADHARRVIDDLIASCERVARAHTFGKGMGIAAPQIGIDRAAAIAYTPGAPGPIVLLNPRITETAGDIDQQYEGCLSFFDVRCHIPRPRTIHVEHTTPDGTQTITIFHDGIARLVAHEVDHLHGILCSDHLPAGVAPTPIEEYCGIGSAWDYKA</sequence>
<evidence type="ECO:0000313" key="4">
    <source>
        <dbReference type="Proteomes" id="UP001165079"/>
    </source>
</evidence>
<comment type="caution">
    <text evidence="3">The sequence shown here is derived from an EMBL/GenBank/DDBJ whole genome shotgun (WGS) entry which is preliminary data.</text>
</comment>
<gene>
    <name evidence="2" type="primary">def</name>
    <name evidence="3" type="ORF">Afil01_44140</name>
</gene>
<comment type="cofactor">
    <cofactor evidence="2">
        <name>Fe(2+)</name>
        <dbReference type="ChEBI" id="CHEBI:29033"/>
    </cofactor>
    <text evidence="2">Binds 1 Fe(2+) ion.</text>
</comment>
<evidence type="ECO:0000256" key="2">
    <source>
        <dbReference type="HAMAP-Rule" id="MF_00163"/>
    </source>
</evidence>
<protein>
    <recommendedName>
        <fullName evidence="2">Peptide deformylase</fullName>
        <shortName evidence="2">PDF</shortName>
        <ecNumber evidence="2">3.5.1.88</ecNumber>
    </recommendedName>
    <alternativeName>
        <fullName evidence="2">Polypeptide deformylase</fullName>
    </alternativeName>
</protein>
<feature type="binding site" evidence="2">
    <location>
        <position position="156"/>
    </location>
    <ligand>
        <name>Fe cation</name>
        <dbReference type="ChEBI" id="CHEBI:24875"/>
    </ligand>
</feature>
<feature type="binding site" evidence="2">
    <location>
        <position position="202"/>
    </location>
    <ligand>
        <name>Fe cation</name>
        <dbReference type="ChEBI" id="CHEBI:24875"/>
    </ligand>
</feature>
<dbReference type="Gene3D" id="3.90.45.10">
    <property type="entry name" value="Peptide deformylase"/>
    <property type="match status" value="1"/>
</dbReference>
<comment type="function">
    <text evidence="2">Removes the formyl group from the N-terminal Met of newly synthesized proteins. Requires at least a dipeptide for an efficient rate of reaction. N-terminal L-methionine is a prerequisite for activity but the enzyme has broad specificity at other positions.</text>
</comment>
<dbReference type="EMBL" id="BSTX01000003">
    <property type="protein sequence ID" value="GLZ79607.1"/>
    <property type="molecule type" value="Genomic_DNA"/>
</dbReference>
<dbReference type="InterPro" id="IPR036821">
    <property type="entry name" value="Peptide_deformylase_sf"/>
</dbReference>
<evidence type="ECO:0000256" key="1">
    <source>
        <dbReference type="ARBA" id="ARBA00010759"/>
    </source>
</evidence>
<keyword evidence="2" id="KW-0479">Metal-binding</keyword>
<dbReference type="PRINTS" id="PR01576">
    <property type="entry name" value="PDEFORMYLASE"/>
</dbReference>
<evidence type="ECO:0000313" key="3">
    <source>
        <dbReference type="EMBL" id="GLZ79607.1"/>
    </source>
</evidence>
<reference evidence="3" key="1">
    <citation type="submission" date="2023-03" db="EMBL/GenBank/DDBJ databases">
        <title>Actinorhabdospora filicis NBRC 111898.</title>
        <authorList>
            <person name="Ichikawa N."/>
            <person name="Sato H."/>
            <person name="Tonouchi N."/>
        </authorList>
    </citation>
    <scope>NUCLEOTIDE SEQUENCE</scope>
    <source>
        <strain evidence="3">NBRC 111898</strain>
    </source>
</reference>
<dbReference type="Pfam" id="PF01327">
    <property type="entry name" value="Pep_deformylase"/>
    <property type="match status" value="1"/>
</dbReference>
<dbReference type="GO" id="GO:0046872">
    <property type="term" value="F:metal ion binding"/>
    <property type="evidence" value="ECO:0007669"/>
    <property type="project" value="UniProtKB-KW"/>
</dbReference>
<dbReference type="HAMAP" id="MF_00163">
    <property type="entry name" value="Pep_deformylase"/>
    <property type="match status" value="1"/>
</dbReference>
<keyword evidence="2" id="KW-0648">Protein biosynthesis</keyword>
<comment type="similarity">
    <text evidence="1 2">Belongs to the polypeptide deformylase family.</text>
</comment>
<organism evidence="3 4">
    <name type="scientific">Actinorhabdospora filicis</name>
    <dbReference type="NCBI Taxonomy" id="1785913"/>
    <lineage>
        <taxon>Bacteria</taxon>
        <taxon>Bacillati</taxon>
        <taxon>Actinomycetota</taxon>
        <taxon>Actinomycetes</taxon>
        <taxon>Micromonosporales</taxon>
        <taxon>Micromonosporaceae</taxon>
        <taxon>Actinorhabdospora</taxon>
    </lineage>
</organism>
<proteinExistence type="inferred from homology"/>
<keyword evidence="2" id="KW-0378">Hydrolase</keyword>
<dbReference type="GO" id="GO:0042586">
    <property type="term" value="F:peptide deformylase activity"/>
    <property type="evidence" value="ECO:0007669"/>
    <property type="project" value="UniProtKB-UniRule"/>
</dbReference>
<accession>A0A9W6SPP9</accession>
<dbReference type="AlphaFoldDB" id="A0A9W6SPP9"/>
<keyword evidence="4" id="KW-1185">Reference proteome</keyword>
<feature type="binding site" evidence="2">
    <location>
        <position position="198"/>
    </location>
    <ligand>
        <name>Fe cation</name>
        <dbReference type="ChEBI" id="CHEBI:24875"/>
    </ligand>
</feature>
<dbReference type="Proteomes" id="UP001165079">
    <property type="component" value="Unassembled WGS sequence"/>
</dbReference>
<feature type="active site" evidence="2">
    <location>
        <position position="199"/>
    </location>
</feature>
<dbReference type="PANTHER" id="PTHR10458:SF22">
    <property type="entry name" value="PEPTIDE DEFORMYLASE"/>
    <property type="match status" value="1"/>
</dbReference>
<dbReference type="GO" id="GO:0006412">
    <property type="term" value="P:translation"/>
    <property type="evidence" value="ECO:0007669"/>
    <property type="project" value="UniProtKB-UniRule"/>
</dbReference>